<accession>A0A559TJV6</accession>
<organism evidence="1 2">
    <name type="scientific">Rhizobium mongolense USDA 1844</name>
    <dbReference type="NCBI Taxonomy" id="1079460"/>
    <lineage>
        <taxon>Bacteria</taxon>
        <taxon>Pseudomonadati</taxon>
        <taxon>Pseudomonadota</taxon>
        <taxon>Alphaproteobacteria</taxon>
        <taxon>Hyphomicrobiales</taxon>
        <taxon>Rhizobiaceae</taxon>
        <taxon>Rhizobium/Agrobacterium group</taxon>
        <taxon>Rhizobium</taxon>
    </lineage>
</organism>
<evidence type="ECO:0000313" key="2">
    <source>
        <dbReference type="Proteomes" id="UP000319824"/>
    </source>
</evidence>
<reference evidence="1 2" key="1">
    <citation type="submission" date="2019-06" db="EMBL/GenBank/DDBJ databases">
        <title>Pac Bio to generate improved reference genome sequences for organisms with transposon mutant libraries (support for FEBA project).</title>
        <authorList>
            <person name="Blow M."/>
        </authorList>
    </citation>
    <scope>NUCLEOTIDE SEQUENCE [LARGE SCALE GENOMIC DNA]</scope>
    <source>
        <strain evidence="1 2">USDA 1844</strain>
    </source>
</reference>
<dbReference type="EMBL" id="VISO01000001">
    <property type="protein sequence ID" value="TVZ74894.1"/>
    <property type="molecule type" value="Genomic_DNA"/>
</dbReference>
<proteinExistence type="predicted"/>
<gene>
    <name evidence="1" type="ORF">BCL32_0227</name>
</gene>
<name>A0A559TJV6_9HYPH</name>
<sequence length="54" mass="5950">MTIEQQISELRAELNACVEPAERRQLEAELEIAQAELIVALAVQDGSIDAEPPF</sequence>
<comment type="caution">
    <text evidence="1">The sequence shown here is derived from an EMBL/GenBank/DDBJ whole genome shotgun (WGS) entry which is preliminary data.</text>
</comment>
<dbReference type="RefSeq" id="WP_167521882.1">
    <property type="nucleotide sequence ID" value="NZ_ATTQ01000035.1"/>
</dbReference>
<dbReference type="Proteomes" id="UP000319824">
    <property type="component" value="Unassembled WGS sequence"/>
</dbReference>
<dbReference type="AlphaFoldDB" id="A0A559TJV6"/>
<protein>
    <submittedName>
        <fullName evidence="1">Uncharacterized protein</fullName>
    </submittedName>
</protein>
<evidence type="ECO:0000313" key="1">
    <source>
        <dbReference type="EMBL" id="TVZ74894.1"/>
    </source>
</evidence>